<evidence type="ECO:0000313" key="2">
    <source>
        <dbReference type="EMBL" id="RZS67158.1"/>
    </source>
</evidence>
<dbReference type="Gene3D" id="3.30.110.170">
    <property type="entry name" value="Protein of unknown function (DUF541), domain 1"/>
    <property type="match status" value="1"/>
</dbReference>
<dbReference type="EMBL" id="SGXA01000004">
    <property type="protein sequence ID" value="RZS67158.1"/>
    <property type="molecule type" value="Genomic_DNA"/>
</dbReference>
<dbReference type="AlphaFoldDB" id="A0A4Q7MIQ1"/>
<protein>
    <recommendedName>
        <fullName evidence="4">Secreted protein</fullName>
    </recommendedName>
</protein>
<gene>
    <name evidence="2" type="ORF">EV199_5544</name>
</gene>
<dbReference type="Proteomes" id="UP000293874">
    <property type="component" value="Unassembled WGS sequence"/>
</dbReference>
<organism evidence="2 3">
    <name type="scientific">Pseudobacter ginsenosidimutans</name>
    <dbReference type="NCBI Taxonomy" id="661488"/>
    <lineage>
        <taxon>Bacteria</taxon>
        <taxon>Pseudomonadati</taxon>
        <taxon>Bacteroidota</taxon>
        <taxon>Chitinophagia</taxon>
        <taxon>Chitinophagales</taxon>
        <taxon>Chitinophagaceae</taxon>
        <taxon>Pseudobacter</taxon>
    </lineage>
</organism>
<comment type="caution">
    <text evidence="2">The sequence shown here is derived from an EMBL/GenBank/DDBJ whole genome shotgun (WGS) entry which is preliminary data.</text>
</comment>
<evidence type="ECO:0000313" key="3">
    <source>
        <dbReference type="Proteomes" id="UP000293874"/>
    </source>
</evidence>
<reference evidence="2 3" key="1">
    <citation type="submission" date="2019-02" db="EMBL/GenBank/DDBJ databases">
        <title>Genomic Encyclopedia of Type Strains, Phase IV (KMG-IV): sequencing the most valuable type-strain genomes for metagenomic binning, comparative biology and taxonomic classification.</title>
        <authorList>
            <person name="Goeker M."/>
        </authorList>
    </citation>
    <scope>NUCLEOTIDE SEQUENCE [LARGE SCALE GENOMIC DNA]</scope>
    <source>
        <strain evidence="2 3">DSM 18116</strain>
    </source>
</reference>
<evidence type="ECO:0008006" key="4">
    <source>
        <dbReference type="Google" id="ProtNLM"/>
    </source>
</evidence>
<feature type="chain" id="PRO_5020786873" description="Secreted protein" evidence="1">
    <location>
        <begin position="20"/>
        <end position="241"/>
    </location>
</feature>
<dbReference type="InterPro" id="IPR007497">
    <property type="entry name" value="SIMPL/DUF541"/>
</dbReference>
<dbReference type="InterPro" id="IPR052022">
    <property type="entry name" value="26kDa_periplasmic_antigen"/>
</dbReference>
<evidence type="ECO:0000256" key="1">
    <source>
        <dbReference type="SAM" id="SignalP"/>
    </source>
</evidence>
<accession>A0A4Q7MIQ1</accession>
<keyword evidence="1" id="KW-0732">Signal</keyword>
<proteinExistence type="predicted"/>
<name>A0A4Q7MIQ1_9BACT</name>
<dbReference type="PANTHER" id="PTHR34387:SF1">
    <property type="entry name" value="PERIPLASMIC IMMUNOGENIC PROTEIN"/>
    <property type="match status" value="1"/>
</dbReference>
<sequence>MKRIIAISALMITTMGVFAQSPVVNPFPKTITVNGSAEMEIVPDEIYVQVELKEYEKKGTGKVDLEKIKSEFLQKVKSVGIPDSMVTIASYDGYTDYYWHRKQLKKRNDLLASIAYQIKFTSSSKMDELVNKLDDEATQNFTVVRTSHSKMQEFRKQLKISAVKAAKEKAQYLAAAVDEQVGAAVSIIENDNSFEPVPVYRSSQAYLSNAVAKDGIGGVASGVDFKKIKLRFEINAVFALK</sequence>
<dbReference type="RefSeq" id="WP_130544031.1">
    <property type="nucleotide sequence ID" value="NZ_CP042431.1"/>
</dbReference>
<keyword evidence="3" id="KW-1185">Reference proteome</keyword>
<dbReference type="OrthoDB" id="1242975at2"/>
<dbReference type="Pfam" id="PF04402">
    <property type="entry name" value="SIMPL"/>
    <property type="match status" value="1"/>
</dbReference>
<feature type="signal peptide" evidence="1">
    <location>
        <begin position="1"/>
        <end position="19"/>
    </location>
</feature>
<dbReference type="GO" id="GO:0006974">
    <property type="term" value="P:DNA damage response"/>
    <property type="evidence" value="ECO:0007669"/>
    <property type="project" value="TreeGrafter"/>
</dbReference>
<dbReference type="PANTHER" id="PTHR34387">
    <property type="entry name" value="SLR1258 PROTEIN"/>
    <property type="match status" value="1"/>
</dbReference>
<dbReference type="Gene3D" id="3.30.70.2970">
    <property type="entry name" value="Protein of unknown function (DUF541), domain 2"/>
    <property type="match status" value="1"/>
</dbReference>